<dbReference type="SUPFAM" id="SSF52172">
    <property type="entry name" value="CheY-like"/>
    <property type="match status" value="1"/>
</dbReference>
<evidence type="ECO:0000256" key="4">
    <source>
        <dbReference type="ARBA" id="ARBA00023015"/>
    </source>
</evidence>
<dbReference type="Proteomes" id="UP001523566">
    <property type="component" value="Unassembled WGS sequence"/>
</dbReference>
<reference evidence="12 13" key="1">
    <citation type="journal article" date="2022" name="Genome Biol. Evol.">
        <title>Host diet, physiology and behaviors set the stage for Lachnospiraceae cladogenesis.</title>
        <authorList>
            <person name="Vera-Ponce De Leon A."/>
            <person name="Schneider M."/>
            <person name="Jahnes B.C."/>
            <person name="Sadowski V."/>
            <person name="Camuy-Velez L.A."/>
            <person name="Duan J."/>
            <person name="Sabree Z.L."/>
        </authorList>
    </citation>
    <scope>NUCLEOTIDE SEQUENCE [LARGE SCALE GENOMIC DNA]</scope>
    <source>
        <strain evidence="12 13">PAL113</strain>
    </source>
</reference>
<dbReference type="SMART" id="SM00862">
    <property type="entry name" value="Trans_reg_C"/>
    <property type="match status" value="1"/>
</dbReference>
<evidence type="ECO:0000259" key="11">
    <source>
        <dbReference type="PROSITE" id="PS51755"/>
    </source>
</evidence>
<feature type="domain" description="Response regulatory" evidence="10">
    <location>
        <begin position="3"/>
        <end position="117"/>
    </location>
</feature>
<protein>
    <recommendedName>
        <fullName evidence="1">Stage 0 sporulation protein A homolog</fullName>
    </recommendedName>
</protein>
<proteinExistence type="predicted"/>
<dbReference type="PROSITE" id="PS50110">
    <property type="entry name" value="RESPONSE_REGULATORY"/>
    <property type="match status" value="1"/>
</dbReference>
<dbReference type="InterPro" id="IPR011006">
    <property type="entry name" value="CheY-like_superfamily"/>
</dbReference>
<dbReference type="InterPro" id="IPR036388">
    <property type="entry name" value="WH-like_DNA-bd_sf"/>
</dbReference>
<dbReference type="Gene3D" id="1.10.10.10">
    <property type="entry name" value="Winged helix-like DNA-binding domain superfamily/Winged helix DNA-binding domain"/>
    <property type="match status" value="1"/>
</dbReference>
<evidence type="ECO:0000256" key="2">
    <source>
        <dbReference type="ARBA" id="ARBA00022553"/>
    </source>
</evidence>
<evidence type="ECO:0000256" key="8">
    <source>
        <dbReference type="PROSITE-ProRule" id="PRU00169"/>
    </source>
</evidence>
<dbReference type="Gene3D" id="3.40.50.2300">
    <property type="match status" value="1"/>
</dbReference>
<dbReference type="InterPro" id="IPR001789">
    <property type="entry name" value="Sig_transdc_resp-reg_receiver"/>
</dbReference>
<evidence type="ECO:0000256" key="7">
    <source>
        <dbReference type="ARBA" id="ARBA00024867"/>
    </source>
</evidence>
<evidence type="ECO:0000313" key="13">
    <source>
        <dbReference type="Proteomes" id="UP001523566"/>
    </source>
</evidence>
<feature type="domain" description="OmpR/PhoB-type" evidence="11">
    <location>
        <begin position="122"/>
        <end position="216"/>
    </location>
</feature>
<dbReference type="EMBL" id="JAMZFW010000035">
    <property type="protein sequence ID" value="MCP1103645.1"/>
    <property type="molecule type" value="Genomic_DNA"/>
</dbReference>
<organism evidence="12 13">
    <name type="scientific">Aequitasia blattaphilus</name>
    <dbReference type="NCBI Taxonomy" id="2949332"/>
    <lineage>
        <taxon>Bacteria</taxon>
        <taxon>Bacillati</taxon>
        <taxon>Bacillota</taxon>
        <taxon>Clostridia</taxon>
        <taxon>Lachnospirales</taxon>
        <taxon>Lachnospiraceae</taxon>
        <taxon>Aequitasia</taxon>
    </lineage>
</organism>
<name>A0ABT1ECV2_9FIRM</name>
<dbReference type="RefSeq" id="WP_262067414.1">
    <property type="nucleotide sequence ID" value="NZ_JAMXOD010000035.1"/>
</dbReference>
<keyword evidence="4" id="KW-0805">Transcription regulation</keyword>
<comment type="function">
    <text evidence="7">May play the central regulatory role in sporulation. It may be an element of the effector pathway responsible for the activation of sporulation genes in response to nutritional stress. Spo0A may act in concert with spo0H (a sigma factor) to control the expression of some genes that are critical to the sporulation process.</text>
</comment>
<evidence type="ECO:0000259" key="10">
    <source>
        <dbReference type="PROSITE" id="PS50110"/>
    </source>
</evidence>
<keyword evidence="13" id="KW-1185">Reference proteome</keyword>
<evidence type="ECO:0000256" key="9">
    <source>
        <dbReference type="PROSITE-ProRule" id="PRU01091"/>
    </source>
</evidence>
<keyword evidence="5 9" id="KW-0238">DNA-binding</keyword>
<dbReference type="InterPro" id="IPR039420">
    <property type="entry name" value="WalR-like"/>
</dbReference>
<gene>
    <name evidence="12" type="ORF">NK125_14685</name>
</gene>
<dbReference type="Pfam" id="PF00486">
    <property type="entry name" value="Trans_reg_C"/>
    <property type="match status" value="1"/>
</dbReference>
<keyword evidence="6" id="KW-0804">Transcription</keyword>
<dbReference type="PROSITE" id="PS51755">
    <property type="entry name" value="OMPR_PHOB"/>
    <property type="match status" value="1"/>
</dbReference>
<dbReference type="SMART" id="SM00448">
    <property type="entry name" value="REC"/>
    <property type="match status" value="1"/>
</dbReference>
<dbReference type="Pfam" id="PF00072">
    <property type="entry name" value="Response_reg"/>
    <property type="match status" value="1"/>
</dbReference>
<evidence type="ECO:0000256" key="5">
    <source>
        <dbReference type="ARBA" id="ARBA00023125"/>
    </source>
</evidence>
<dbReference type="PANTHER" id="PTHR48111:SF21">
    <property type="entry name" value="DNA-BINDING DUAL MASTER TRANSCRIPTIONAL REGULATOR RPAA"/>
    <property type="match status" value="1"/>
</dbReference>
<evidence type="ECO:0000256" key="1">
    <source>
        <dbReference type="ARBA" id="ARBA00018672"/>
    </source>
</evidence>
<keyword evidence="3" id="KW-0902">Two-component regulatory system</keyword>
<dbReference type="CDD" id="cd17574">
    <property type="entry name" value="REC_OmpR"/>
    <property type="match status" value="1"/>
</dbReference>
<sequence length="218" mass="25166">MTKILFLEDEPTILEVTLEYLQLENYDVKTATDGNMAIHLLKEESFDLAILDIMVPYISGLEILDYIHEKHPNMNTLMLTALGDEQTQIQAFNSYADDYIVKPFSPILLIKRIEAILRRKKKASPNVSGLSLNQEGYQVYYDGKDVGLTLTEYLIFETLYNRPSQVYTRDQLLNTVLSDNYYVSDRTIDVHIKNLRKKIPLNCIKTVIGVGYQYQEVL</sequence>
<evidence type="ECO:0000256" key="3">
    <source>
        <dbReference type="ARBA" id="ARBA00023012"/>
    </source>
</evidence>
<evidence type="ECO:0000313" key="12">
    <source>
        <dbReference type="EMBL" id="MCP1103645.1"/>
    </source>
</evidence>
<evidence type="ECO:0000256" key="6">
    <source>
        <dbReference type="ARBA" id="ARBA00023163"/>
    </source>
</evidence>
<dbReference type="InterPro" id="IPR001867">
    <property type="entry name" value="OmpR/PhoB-type_DNA-bd"/>
</dbReference>
<feature type="DNA-binding region" description="OmpR/PhoB-type" evidence="9">
    <location>
        <begin position="122"/>
        <end position="216"/>
    </location>
</feature>
<comment type="caution">
    <text evidence="12">The sequence shown here is derived from an EMBL/GenBank/DDBJ whole genome shotgun (WGS) entry which is preliminary data.</text>
</comment>
<dbReference type="PANTHER" id="PTHR48111">
    <property type="entry name" value="REGULATOR OF RPOS"/>
    <property type="match status" value="1"/>
</dbReference>
<keyword evidence="2 8" id="KW-0597">Phosphoprotein</keyword>
<accession>A0ABT1ECV2</accession>
<dbReference type="CDD" id="cd00383">
    <property type="entry name" value="trans_reg_C"/>
    <property type="match status" value="1"/>
</dbReference>
<feature type="modified residue" description="4-aspartylphosphate" evidence="8">
    <location>
        <position position="52"/>
    </location>
</feature>